<evidence type="ECO:0000256" key="7">
    <source>
        <dbReference type="ARBA" id="ARBA00023306"/>
    </source>
</evidence>
<organism evidence="11 12">
    <name type="scientific">Daphnia galeata</name>
    <dbReference type="NCBI Taxonomy" id="27404"/>
    <lineage>
        <taxon>Eukaryota</taxon>
        <taxon>Metazoa</taxon>
        <taxon>Ecdysozoa</taxon>
        <taxon>Arthropoda</taxon>
        <taxon>Crustacea</taxon>
        <taxon>Branchiopoda</taxon>
        <taxon>Diplostraca</taxon>
        <taxon>Cladocera</taxon>
        <taxon>Anomopoda</taxon>
        <taxon>Daphniidae</taxon>
        <taxon>Daphnia</taxon>
    </lineage>
</organism>
<evidence type="ECO:0000313" key="12">
    <source>
        <dbReference type="Proteomes" id="UP000789390"/>
    </source>
</evidence>
<evidence type="ECO:0000256" key="1">
    <source>
        <dbReference type="ARBA" id="ARBA00004584"/>
    </source>
</evidence>
<comment type="subcellular location">
    <subcellularLocation>
        <location evidence="1">Chromosome</location>
        <location evidence="1">Centromere</location>
    </subcellularLocation>
</comment>
<evidence type="ECO:0000256" key="5">
    <source>
        <dbReference type="ARBA" id="ARBA00022776"/>
    </source>
</evidence>
<evidence type="ECO:0000256" key="6">
    <source>
        <dbReference type="ARBA" id="ARBA00023054"/>
    </source>
</evidence>
<keyword evidence="7" id="KW-0131">Cell cycle</keyword>
<evidence type="ECO:0000259" key="10">
    <source>
        <dbReference type="Pfam" id="PF03800"/>
    </source>
</evidence>
<keyword evidence="6 9" id="KW-0175">Coiled coil</keyword>
<dbReference type="OrthoDB" id="8194677at2759"/>
<keyword evidence="12" id="KW-1185">Reference proteome</keyword>
<dbReference type="Pfam" id="PF03800">
    <property type="entry name" value="Nuf2"/>
    <property type="match status" value="1"/>
</dbReference>
<name>A0A8J2RLJ6_9CRUS</name>
<evidence type="ECO:0000256" key="9">
    <source>
        <dbReference type="SAM" id="Coils"/>
    </source>
</evidence>
<keyword evidence="4" id="KW-0132">Cell division</keyword>
<dbReference type="GO" id="GO:0031262">
    <property type="term" value="C:Ndc80 complex"/>
    <property type="evidence" value="ECO:0007669"/>
    <property type="project" value="InterPro"/>
</dbReference>
<dbReference type="Gene3D" id="1.10.418.60">
    <property type="entry name" value="Ncd80 complex, Nuf2 subunit"/>
    <property type="match status" value="1"/>
</dbReference>
<dbReference type="AlphaFoldDB" id="A0A8J2RLJ6"/>
<keyword evidence="8" id="KW-0137">Centromere</keyword>
<proteinExistence type="inferred from homology"/>
<dbReference type="GO" id="GO:0051301">
    <property type="term" value="P:cell division"/>
    <property type="evidence" value="ECO:0007669"/>
    <property type="project" value="UniProtKB-KW"/>
</dbReference>
<gene>
    <name evidence="11" type="ORF">DGAL_LOCUS5708</name>
</gene>
<dbReference type="Proteomes" id="UP000789390">
    <property type="component" value="Unassembled WGS sequence"/>
</dbReference>
<dbReference type="EMBL" id="CAKKLH010000102">
    <property type="protein sequence ID" value="CAH0103174.1"/>
    <property type="molecule type" value="Genomic_DNA"/>
</dbReference>
<feature type="domain" description="Kinetochore protein Nuf2 N-terminal" evidence="10">
    <location>
        <begin position="10"/>
        <end position="129"/>
    </location>
</feature>
<evidence type="ECO:0000256" key="8">
    <source>
        <dbReference type="ARBA" id="ARBA00023328"/>
    </source>
</evidence>
<evidence type="ECO:0000256" key="2">
    <source>
        <dbReference type="ARBA" id="ARBA00005498"/>
    </source>
</evidence>
<reference evidence="11" key="1">
    <citation type="submission" date="2021-11" db="EMBL/GenBank/DDBJ databases">
        <authorList>
            <person name="Schell T."/>
        </authorList>
    </citation>
    <scope>NUCLEOTIDE SEQUENCE</scope>
    <source>
        <strain evidence="11">M5</strain>
    </source>
</reference>
<dbReference type="InterPro" id="IPR005549">
    <property type="entry name" value="Kinetochore_Nuf2_N"/>
</dbReference>
<keyword evidence="5" id="KW-0498">Mitosis</keyword>
<comment type="caution">
    <text evidence="11">The sequence shown here is derived from an EMBL/GenBank/DDBJ whole genome shotgun (WGS) entry which is preliminary data.</text>
</comment>
<comment type="similarity">
    <text evidence="2">Belongs to the NUF2 family.</text>
</comment>
<sequence>MECNDEEIVRIVKCINSCWPEYPFTYEDIRKPTGEKFGEILFMFLQEFFGRNYKLPNLEQHIKSVSSTPEMFTHLEGTISLFRSINSILKRVNYRDFKYGTMVKPTSNAVKDVLLVLVNLLAYMEAERPKKKKIELEDAEEVKIREEEVRQMREKYMKFASNFTKIESDVDDLTKRMQITNVSLEKASITLKQVEQEKERAAEAVVANPEGLKTELARSQYEKEAMEANFLSVASRLPHLDQQIQKRALQLQEGKETHQRLAHVKTRESKIKLELRNIETDVRRVEEEKDFLGNNLKTEQSLIDSKKRMLVELEQYVDHLSEKARSDVKRGLEKNKSREAHIKARFLAVEEEISQLKRDLELGQKTLDEGAAKLKAIHLKHQQDMEQISAKMNQRGKKKEK</sequence>
<feature type="coiled-coil region" evidence="9">
    <location>
        <begin position="268"/>
        <end position="323"/>
    </location>
</feature>
<dbReference type="InterPro" id="IPR038275">
    <property type="entry name" value="Nuf2_N_sf"/>
</dbReference>
<evidence type="ECO:0000256" key="3">
    <source>
        <dbReference type="ARBA" id="ARBA00022454"/>
    </source>
</evidence>
<keyword evidence="3" id="KW-0158">Chromosome</keyword>
<accession>A0A8J2RLJ6</accession>
<protein>
    <recommendedName>
        <fullName evidence="10">Kinetochore protein Nuf2 N-terminal domain-containing protein</fullName>
    </recommendedName>
</protein>
<evidence type="ECO:0000256" key="4">
    <source>
        <dbReference type="ARBA" id="ARBA00022618"/>
    </source>
</evidence>
<evidence type="ECO:0000313" key="11">
    <source>
        <dbReference type="EMBL" id="CAH0103174.1"/>
    </source>
</evidence>